<keyword evidence="5" id="KW-1185">Reference proteome</keyword>
<evidence type="ECO:0000259" key="3">
    <source>
        <dbReference type="PROSITE" id="PS50144"/>
    </source>
</evidence>
<dbReference type="SUPFAM" id="SSF54695">
    <property type="entry name" value="POZ domain"/>
    <property type="match status" value="1"/>
</dbReference>
<evidence type="ECO:0000259" key="2">
    <source>
        <dbReference type="PROSITE" id="PS50097"/>
    </source>
</evidence>
<proteinExistence type="predicted"/>
<dbReference type="PROSITE" id="PS50097">
    <property type="entry name" value="BTB"/>
    <property type="match status" value="1"/>
</dbReference>
<dbReference type="InterPro" id="IPR008974">
    <property type="entry name" value="TRAF-like"/>
</dbReference>
<evidence type="ECO:0000313" key="5">
    <source>
        <dbReference type="Proteomes" id="UP000823388"/>
    </source>
</evidence>
<protein>
    <submittedName>
        <fullName evidence="4">Uncharacterized protein</fullName>
    </submittedName>
</protein>
<dbReference type="PANTHER" id="PTHR26379:SF438">
    <property type="entry name" value="OS08G0128700 PROTEIN"/>
    <property type="match status" value="1"/>
</dbReference>
<name>A0A8T0PKQ2_PANVG</name>
<dbReference type="Gene3D" id="2.60.210.10">
    <property type="entry name" value="Apoptosis, Tumor Necrosis Factor Receptor Associated Protein 2, Chain A"/>
    <property type="match status" value="1"/>
</dbReference>
<dbReference type="Gene3D" id="3.30.710.10">
    <property type="entry name" value="Potassium Channel Kv1.1, Chain A"/>
    <property type="match status" value="1"/>
</dbReference>
<sequence>MTMSTCVPEMEQGRHVFEIMGYSKHRGMGHEHGNFIRSRIFSVGGHNWSIRFYPDGYLKADVDHISVYLELMDKAKVRASCDLRLVDQSTGLSASVHKTDPRMFIPGCSKFAPQTCLFKKRSELEPSVYIKDDRLIIECVVIVFKEPRVFETKLCPKIQVPPSDIGKHLGKLLETERGADLTISVGGQTFVAHKFVLAMRSPVFEAQLYGPMKEAREQCITIEGMIPSVFKALLHFIYTDSLPTMDDLETGDRSELIRYMLVAADRYAMDRLNLMCQSILCDNLNVENVATILALADQHQLCLRMLALSSCPLVQWVLSWEQRGLWISKGAARLSWWMHLTKLSDVNSYEKLVVIIFS</sequence>
<dbReference type="EMBL" id="CM029051">
    <property type="protein sequence ID" value="KAG2562553.1"/>
    <property type="molecule type" value="Genomic_DNA"/>
</dbReference>
<dbReference type="PROSITE" id="PS50144">
    <property type="entry name" value="MATH"/>
    <property type="match status" value="1"/>
</dbReference>
<dbReference type="SMART" id="SM00225">
    <property type="entry name" value="BTB"/>
    <property type="match status" value="1"/>
</dbReference>
<dbReference type="SUPFAM" id="SSF49599">
    <property type="entry name" value="TRAF domain-like"/>
    <property type="match status" value="1"/>
</dbReference>
<accession>A0A8T0PKQ2</accession>
<evidence type="ECO:0000256" key="1">
    <source>
        <dbReference type="ARBA" id="ARBA00004906"/>
    </source>
</evidence>
<reference evidence="4" key="1">
    <citation type="submission" date="2020-05" db="EMBL/GenBank/DDBJ databases">
        <title>WGS assembly of Panicum virgatum.</title>
        <authorList>
            <person name="Lovell J.T."/>
            <person name="Jenkins J."/>
            <person name="Shu S."/>
            <person name="Juenger T.E."/>
            <person name="Schmutz J."/>
        </authorList>
    </citation>
    <scope>NUCLEOTIDE SEQUENCE</scope>
    <source>
        <strain evidence="4">AP13</strain>
    </source>
</reference>
<dbReference type="Pfam" id="PF22486">
    <property type="entry name" value="MATH_2"/>
    <property type="match status" value="1"/>
</dbReference>
<dbReference type="Proteomes" id="UP000823388">
    <property type="component" value="Chromosome 8K"/>
</dbReference>
<dbReference type="CDD" id="cd00121">
    <property type="entry name" value="MATH"/>
    <property type="match status" value="1"/>
</dbReference>
<feature type="domain" description="MATH" evidence="3">
    <location>
        <begin position="12"/>
        <end position="141"/>
    </location>
</feature>
<dbReference type="InterPro" id="IPR000210">
    <property type="entry name" value="BTB/POZ_dom"/>
</dbReference>
<dbReference type="PANTHER" id="PTHR26379">
    <property type="entry name" value="BTB/POZ AND MATH DOMAIN-CONTAINING PROTEIN 1"/>
    <property type="match status" value="1"/>
</dbReference>
<dbReference type="InterPro" id="IPR002083">
    <property type="entry name" value="MATH/TRAF_dom"/>
</dbReference>
<dbReference type="InterPro" id="IPR045005">
    <property type="entry name" value="BPM1-6"/>
</dbReference>
<dbReference type="Pfam" id="PF00651">
    <property type="entry name" value="BTB"/>
    <property type="match status" value="1"/>
</dbReference>
<organism evidence="4 5">
    <name type="scientific">Panicum virgatum</name>
    <name type="common">Blackwell switchgrass</name>
    <dbReference type="NCBI Taxonomy" id="38727"/>
    <lineage>
        <taxon>Eukaryota</taxon>
        <taxon>Viridiplantae</taxon>
        <taxon>Streptophyta</taxon>
        <taxon>Embryophyta</taxon>
        <taxon>Tracheophyta</taxon>
        <taxon>Spermatophyta</taxon>
        <taxon>Magnoliopsida</taxon>
        <taxon>Liliopsida</taxon>
        <taxon>Poales</taxon>
        <taxon>Poaceae</taxon>
        <taxon>PACMAD clade</taxon>
        <taxon>Panicoideae</taxon>
        <taxon>Panicodae</taxon>
        <taxon>Paniceae</taxon>
        <taxon>Panicinae</taxon>
        <taxon>Panicum</taxon>
        <taxon>Panicum sect. Hiantes</taxon>
    </lineage>
</organism>
<dbReference type="InterPro" id="IPR011333">
    <property type="entry name" value="SKP1/BTB/POZ_sf"/>
</dbReference>
<evidence type="ECO:0000313" key="4">
    <source>
        <dbReference type="EMBL" id="KAG2562553.1"/>
    </source>
</evidence>
<feature type="domain" description="BTB" evidence="2">
    <location>
        <begin position="179"/>
        <end position="246"/>
    </location>
</feature>
<dbReference type="GO" id="GO:0016567">
    <property type="term" value="P:protein ubiquitination"/>
    <property type="evidence" value="ECO:0007669"/>
    <property type="project" value="InterPro"/>
</dbReference>
<gene>
    <name evidence="4" type="ORF">PVAP13_8KG281500</name>
</gene>
<dbReference type="CDD" id="cd18280">
    <property type="entry name" value="BTB_POZ_BPM_plant"/>
    <property type="match status" value="1"/>
</dbReference>
<dbReference type="AlphaFoldDB" id="A0A8T0PKQ2"/>
<comment type="caution">
    <text evidence="4">The sequence shown here is derived from an EMBL/GenBank/DDBJ whole genome shotgun (WGS) entry which is preliminary data.</text>
</comment>
<comment type="pathway">
    <text evidence="1">Protein modification; protein ubiquitination.</text>
</comment>